<organism evidence="3 4">
    <name type="scientific">Ottowia pentelensis</name>
    <dbReference type="NCBI Taxonomy" id="511108"/>
    <lineage>
        <taxon>Bacteria</taxon>
        <taxon>Pseudomonadati</taxon>
        <taxon>Pseudomonadota</taxon>
        <taxon>Betaproteobacteria</taxon>
        <taxon>Burkholderiales</taxon>
        <taxon>Comamonadaceae</taxon>
        <taxon>Ottowia</taxon>
    </lineage>
</organism>
<dbReference type="SUPFAM" id="SSF143120">
    <property type="entry name" value="YefM-like"/>
    <property type="match status" value="1"/>
</dbReference>
<dbReference type="Proteomes" id="UP001589834">
    <property type="component" value="Unassembled WGS sequence"/>
</dbReference>
<dbReference type="NCBIfam" id="TIGR01552">
    <property type="entry name" value="phd_fam"/>
    <property type="match status" value="1"/>
</dbReference>
<dbReference type="PANTHER" id="PTHR35377">
    <property type="entry name" value="ANTITOXIN VAPB49-RELATED-RELATED"/>
    <property type="match status" value="1"/>
</dbReference>
<evidence type="ECO:0000256" key="1">
    <source>
        <dbReference type="ARBA" id="ARBA00009981"/>
    </source>
</evidence>
<accession>A0ABV6PUC3</accession>
<dbReference type="InterPro" id="IPR051416">
    <property type="entry name" value="phD-YefM_TA_antitoxins"/>
</dbReference>
<dbReference type="InterPro" id="IPR036165">
    <property type="entry name" value="YefM-like_sf"/>
</dbReference>
<dbReference type="InterPro" id="IPR006442">
    <property type="entry name" value="Antitoxin_Phd/YefM"/>
</dbReference>
<keyword evidence="4" id="KW-1185">Reference proteome</keyword>
<evidence type="ECO:0000256" key="2">
    <source>
        <dbReference type="RuleBase" id="RU362080"/>
    </source>
</evidence>
<dbReference type="Pfam" id="PF02604">
    <property type="entry name" value="PhdYeFM_antitox"/>
    <property type="match status" value="1"/>
</dbReference>
<protein>
    <recommendedName>
        <fullName evidence="2">Antitoxin</fullName>
    </recommendedName>
</protein>
<dbReference type="Gene3D" id="3.40.1620.10">
    <property type="entry name" value="YefM-like domain"/>
    <property type="match status" value="1"/>
</dbReference>
<comment type="function">
    <text evidence="2">Antitoxin component of a type II toxin-antitoxin (TA) system.</text>
</comment>
<proteinExistence type="inferred from homology"/>
<name>A0ABV6PUC3_9BURK</name>
<reference evidence="3 4" key="1">
    <citation type="submission" date="2024-09" db="EMBL/GenBank/DDBJ databases">
        <authorList>
            <person name="Sun Q."/>
            <person name="Mori K."/>
        </authorList>
    </citation>
    <scope>NUCLEOTIDE SEQUENCE [LARGE SCALE GENOMIC DNA]</scope>
    <source>
        <strain evidence="3 4">NCAIM B.02336</strain>
    </source>
</reference>
<gene>
    <name evidence="3" type="ORF">ACFFGG_12870</name>
</gene>
<sequence length="88" mass="9242">MDIAIRELKSNLSRVLAAARDGETIEVTSHRKPVARIVGIPPQADEGLRRLMATGALTWRGGRPKLGAPVALSAGGASVSQTVLEDRG</sequence>
<dbReference type="EMBL" id="JBHLTN010000026">
    <property type="protein sequence ID" value="MFC0593441.1"/>
    <property type="molecule type" value="Genomic_DNA"/>
</dbReference>
<evidence type="ECO:0000313" key="3">
    <source>
        <dbReference type="EMBL" id="MFC0593441.1"/>
    </source>
</evidence>
<evidence type="ECO:0000313" key="4">
    <source>
        <dbReference type="Proteomes" id="UP001589834"/>
    </source>
</evidence>
<comment type="similarity">
    <text evidence="1 2">Belongs to the phD/YefM antitoxin family.</text>
</comment>
<dbReference type="RefSeq" id="WP_377483604.1">
    <property type="nucleotide sequence ID" value="NZ_JBHLTN010000026.1"/>
</dbReference>
<comment type="caution">
    <text evidence="3">The sequence shown here is derived from an EMBL/GenBank/DDBJ whole genome shotgun (WGS) entry which is preliminary data.</text>
</comment>